<keyword evidence="1" id="KW-0732">Signal</keyword>
<accession>A0A815P298</accession>
<sequence>MFHFILILFFVFFDQWWSSSDDNNRALNNIQQWTTLVEQIEGSNIIESTINQNESTFIISQKTTSNKILQRLDERINQIWLISTKDNNNSFGDILSSLLPCSNIEIFDIHNSTLDTICFGISVLLTTYKQVSIIFVWQLDQVLLNENTDESAFKQNEELTCGTLSCILQIIQKLSSYFYPFVYVLTDHVQFNNDSDLNIIPSPFIGLARKYMINSRYSTDTCEVVLRLNDTNQNQVQHLTWHYEMLQNNDDDKKEKSKYEQISIIPKRDAVQNSFCICVPQSRFLSELTWIEENREKELLPSDMVD</sequence>
<reference evidence="2" key="1">
    <citation type="submission" date="2021-02" db="EMBL/GenBank/DDBJ databases">
        <authorList>
            <person name="Nowell W R."/>
        </authorList>
    </citation>
    <scope>NUCLEOTIDE SEQUENCE</scope>
</reference>
<feature type="signal peptide" evidence="1">
    <location>
        <begin position="1"/>
        <end position="18"/>
    </location>
</feature>
<organism evidence="2 3">
    <name type="scientific">Adineta steineri</name>
    <dbReference type="NCBI Taxonomy" id="433720"/>
    <lineage>
        <taxon>Eukaryota</taxon>
        <taxon>Metazoa</taxon>
        <taxon>Spiralia</taxon>
        <taxon>Gnathifera</taxon>
        <taxon>Rotifera</taxon>
        <taxon>Eurotatoria</taxon>
        <taxon>Bdelloidea</taxon>
        <taxon>Adinetida</taxon>
        <taxon>Adinetidae</taxon>
        <taxon>Adineta</taxon>
    </lineage>
</organism>
<comment type="caution">
    <text evidence="2">The sequence shown here is derived from an EMBL/GenBank/DDBJ whole genome shotgun (WGS) entry which is preliminary data.</text>
</comment>
<feature type="chain" id="PRO_5032831799" evidence="1">
    <location>
        <begin position="19"/>
        <end position="306"/>
    </location>
</feature>
<evidence type="ECO:0000256" key="1">
    <source>
        <dbReference type="SAM" id="SignalP"/>
    </source>
</evidence>
<dbReference type="EMBL" id="CAJNOE010001684">
    <property type="protein sequence ID" value="CAF1443175.1"/>
    <property type="molecule type" value="Genomic_DNA"/>
</dbReference>
<evidence type="ECO:0000313" key="2">
    <source>
        <dbReference type="EMBL" id="CAF1443175.1"/>
    </source>
</evidence>
<gene>
    <name evidence="2" type="ORF">IZO911_LOCUS41922</name>
</gene>
<dbReference type="AlphaFoldDB" id="A0A815P298"/>
<dbReference type="Proteomes" id="UP000663860">
    <property type="component" value="Unassembled WGS sequence"/>
</dbReference>
<name>A0A815P298_9BILA</name>
<evidence type="ECO:0000313" key="3">
    <source>
        <dbReference type="Proteomes" id="UP000663860"/>
    </source>
</evidence>
<proteinExistence type="predicted"/>
<protein>
    <submittedName>
        <fullName evidence="2">Uncharacterized protein</fullName>
    </submittedName>
</protein>